<name>A0AAE3L080_9FIRM</name>
<evidence type="ECO:0000313" key="2">
    <source>
        <dbReference type="Proteomes" id="UP001205748"/>
    </source>
</evidence>
<dbReference type="AlphaFoldDB" id="A0AAE3L080"/>
<proteinExistence type="predicted"/>
<dbReference type="Proteomes" id="UP001205748">
    <property type="component" value="Unassembled WGS sequence"/>
</dbReference>
<keyword evidence="2" id="KW-1185">Reference proteome</keyword>
<comment type="caution">
    <text evidence="1">The sequence shown here is derived from an EMBL/GenBank/DDBJ whole genome shotgun (WGS) entry which is preliminary data.</text>
</comment>
<reference evidence="1" key="1">
    <citation type="submission" date="2022-07" db="EMBL/GenBank/DDBJ databases">
        <title>Enhanced cultured diversity of the mouse gut microbiota enables custom-made synthetic communities.</title>
        <authorList>
            <person name="Afrizal A."/>
        </authorList>
    </citation>
    <scope>NUCLEOTIDE SEQUENCE</scope>
    <source>
        <strain evidence="1">DSM 28593</strain>
    </source>
</reference>
<dbReference type="SUPFAM" id="SSF75138">
    <property type="entry name" value="HprK N-terminal domain-like"/>
    <property type="match status" value="1"/>
</dbReference>
<dbReference type="Gene3D" id="3.40.1390.20">
    <property type="entry name" value="HprK N-terminal domain-like"/>
    <property type="match status" value="1"/>
</dbReference>
<dbReference type="EMBL" id="JANKAS010000015">
    <property type="protein sequence ID" value="MCR1899881.1"/>
    <property type="molecule type" value="Genomic_DNA"/>
</dbReference>
<accession>A0AAE3L080</accession>
<protein>
    <submittedName>
        <fullName evidence="1">AraC family transcriptional regulator</fullName>
    </submittedName>
</protein>
<evidence type="ECO:0000313" key="1">
    <source>
        <dbReference type="EMBL" id="MCR1899881.1"/>
    </source>
</evidence>
<dbReference type="InterPro" id="IPR028979">
    <property type="entry name" value="Ser_kin/Pase_Hpr-like_N_sf"/>
</dbReference>
<sequence>MKVKDLCKMPQFTLLTSEIDTEEVITGGYCGDLLSWVMAHAQKGNAWITVQTHVNIIAIATLLELSCIIVPEDIEVDEDTLIKAQQESMPILRSHLNSFEISNLLYEGGIK</sequence>
<organism evidence="1 2">
    <name type="scientific">Irregularibacter muris</name>
    <dbReference type="NCBI Taxonomy" id="1796619"/>
    <lineage>
        <taxon>Bacteria</taxon>
        <taxon>Bacillati</taxon>
        <taxon>Bacillota</taxon>
        <taxon>Clostridia</taxon>
        <taxon>Eubacteriales</taxon>
        <taxon>Eubacteriaceae</taxon>
        <taxon>Irregularibacter</taxon>
    </lineage>
</organism>
<gene>
    <name evidence="1" type="ORF">NSA47_12955</name>
</gene>
<dbReference type="RefSeq" id="WP_257532654.1">
    <property type="nucleotide sequence ID" value="NZ_JANKAS010000015.1"/>
</dbReference>